<dbReference type="PANTHER" id="PTHR12651">
    <property type="entry name" value="26S PROTEASOME NON-ATPASE REGULATORY SUBUNIT 9"/>
    <property type="match status" value="1"/>
</dbReference>
<dbReference type="InterPro" id="IPR040815">
    <property type="entry name" value="Nas2_N"/>
</dbReference>
<evidence type="ECO:0000259" key="6">
    <source>
        <dbReference type="Pfam" id="PF18265"/>
    </source>
</evidence>
<comment type="similarity">
    <text evidence="1">Belongs to the proteasome subunit p27 family.</text>
</comment>
<name>A0A8W8N6R2_MAGGI</name>
<organism evidence="7 8">
    <name type="scientific">Magallana gigas</name>
    <name type="common">Pacific oyster</name>
    <name type="synonym">Crassostrea gigas</name>
    <dbReference type="NCBI Taxonomy" id="29159"/>
    <lineage>
        <taxon>Eukaryota</taxon>
        <taxon>Metazoa</taxon>
        <taxon>Spiralia</taxon>
        <taxon>Lophotrochozoa</taxon>
        <taxon>Mollusca</taxon>
        <taxon>Bivalvia</taxon>
        <taxon>Autobranchia</taxon>
        <taxon>Pteriomorphia</taxon>
        <taxon>Ostreida</taxon>
        <taxon>Ostreoidea</taxon>
        <taxon>Ostreidae</taxon>
        <taxon>Magallana</taxon>
    </lineage>
</organism>
<dbReference type="EnsemblMetazoa" id="G4092.1">
    <property type="protein sequence ID" value="G4092.1:cds"/>
    <property type="gene ID" value="G4092"/>
</dbReference>
<evidence type="ECO:0000313" key="7">
    <source>
        <dbReference type="EnsemblMetazoa" id="G4092.2:cds"/>
    </source>
</evidence>
<dbReference type="InterPro" id="IPR035269">
    <property type="entry name" value="PSMD9"/>
</dbReference>
<dbReference type="GO" id="GO:0070682">
    <property type="term" value="P:proteasome regulatory particle assembly"/>
    <property type="evidence" value="ECO:0007669"/>
    <property type="project" value="InterPro"/>
</dbReference>
<evidence type="ECO:0000256" key="3">
    <source>
        <dbReference type="SAM" id="Coils"/>
    </source>
</evidence>
<dbReference type="InterPro" id="IPR041489">
    <property type="entry name" value="PDZ_6"/>
</dbReference>
<feature type="domain" description="PDZ" evidence="5">
    <location>
        <begin position="118"/>
        <end position="174"/>
    </location>
</feature>
<evidence type="ECO:0000256" key="2">
    <source>
        <dbReference type="ARBA" id="ARBA00023186"/>
    </source>
</evidence>
<feature type="region of interest" description="Disordered" evidence="4">
    <location>
        <begin position="89"/>
        <end position="109"/>
    </location>
</feature>
<keyword evidence="3" id="KW-0175">Coiled coil</keyword>
<dbReference type="Pfam" id="PF18265">
    <property type="entry name" value="Nas2_N"/>
    <property type="match status" value="1"/>
</dbReference>
<dbReference type="GO" id="GO:0005634">
    <property type="term" value="C:nucleus"/>
    <property type="evidence" value="ECO:0007669"/>
    <property type="project" value="TreeGrafter"/>
</dbReference>
<accession>A0A8W8N6R2</accession>
<reference evidence="7" key="1">
    <citation type="submission" date="2022-08" db="UniProtKB">
        <authorList>
            <consortium name="EnsemblMetazoa"/>
        </authorList>
    </citation>
    <scope>IDENTIFICATION</scope>
    <source>
        <strain evidence="7">05x7-T-G4-1.051#20</strain>
    </source>
</reference>
<keyword evidence="2" id="KW-0143">Chaperone</keyword>
<dbReference type="FunFam" id="2.30.42.10:FF:000107">
    <property type="entry name" value="26S proteasome non-ATPase regulatory subunit 9"/>
    <property type="match status" value="1"/>
</dbReference>
<feature type="coiled-coil region" evidence="3">
    <location>
        <begin position="1"/>
        <end position="28"/>
    </location>
</feature>
<feature type="domain" description="Nas2 N-terminal" evidence="6">
    <location>
        <begin position="8"/>
        <end position="87"/>
    </location>
</feature>
<dbReference type="EnsemblMetazoa" id="G4092.2">
    <property type="protein sequence ID" value="G4092.2:cds"/>
    <property type="gene ID" value="G4092"/>
</dbReference>
<feature type="compositionally biased region" description="Low complexity" evidence="4">
    <location>
        <begin position="95"/>
        <end position="107"/>
    </location>
</feature>
<dbReference type="Gene3D" id="2.30.42.10">
    <property type="match status" value="1"/>
</dbReference>
<protein>
    <recommendedName>
        <fullName evidence="9">26S proteasome non-ATPase regulatory subunit 9</fullName>
    </recommendedName>
</protein>
<keyword evidence="8" id="KW-1185">Reference proteome</keyword>
<sequence length="204" mass="22951">MAASMDDMKKLMKKRDEIESEIKALHEVLDSQKGIGMNEPLIDSEGYPRADIDVYTVRHARHKVICLQNDYKDIMKEIEEGLYKIHAEARQKQAESSTEETPSPTSEDALSRLSPFLVIDKVDEGSPAHTCGLCVQDKILKFGSVMSHNFQNLQNIAAVVQHSKDKPLSVRILRNEKEFNVTLTPKAWSGRGLLGCSFLPIKKT</sequence>
<dbReference type="InterPro" id="IPR036034">
    <property type="entry name" value="PDZ_sf"/>
</dbReference>
<dbReference type="GO" id="GO:0005737">
    <property type="term" value="C:cytoplasm"/>
    <property type="evidence" value="ECO:0007669"/>
    <property type="project" value="TreeGrafter"/>
</dbReference>
<evidence type="ECO:0000256" key="1">
    <source>
        <dbReference type="ARBA" id="ARBA00005256"/>
    </source>
</evidence>
<evidence type="ECO:0000313" key="8">
    <source>
        <dbReference type="Proteomes" id="UP000005408"/>
    </source>
</evidence>
<evidence type="ECO:0000256" key="4">
    <source>
        <dbReference type="SAM" id="MobiDB-lite"/>
    </source>
</evidence>
<proteinExistence type="inferred from homology"/>
<dbReference type="PANTHER" id="PTHR12651:SF1">
    <property type="entry name" value="26S PROTEASOME NON-ATPASE REGULATORY SUBUNIT 9"/>
    <property type="match status" value="1"/>
</dbReference>
<dbReference type="Gene3D" id="6.10.140.1710">
    <property type="match status" value="1"/>
</dbReference>
<evidence type="ECO:0000259" key="5">
    <source>
        <dbReference type="Pfam" id="PF17820"/>
    </source>
</evidence>
<dbReference type="Pfam" id="PF17820">
    <property type="entry name" value="PDZ_6"/>
    <property type="match status" value="1"/>
</dbReference>
<evidence type="ECO:0008006" key="9">
    <source>
        <dbReference type="Google" id="ProtNLM"/>
    </source>
</evidence>
<dbReference type="Proteomes" id="UP000005408">
    <property type="component" value="Unassembled WGS sequence"/>
</dbReference>
<dbReference type="SUPFAM" id="SSF50156">
    <property type="entry name" value="PDZ domain-like"/>
    <property type="match status" value="1"/>
</dbReference>
<dbReference type="AlphaFoldDB" id="A0A8W8N6R2"/>